<name>A0A7X8RGD0_9CORY</name>
<dbReference type="Pfam" id="PF09234">
    <property type="entry name" value="DUF1963"/>
    <property type="match status" value="1"/>
</dbReference>
<evidence type="ECO:0000256" key="1">
    <source>
        <dbReference type="SAM" id="MobiDB-lite"/>
    </source>
</evidence>
<accession>A0A7X8RGD0</accession>
<comment type="caution">
    <text evidence="2">The sequence shown here is derived from an EMBL/GenBank/DDBJ whole genome shotgun (WGS) entry which is preliminary data.</text>
</comment>
<proteinExistence type="predicted"/>
<dbReference type="AlphaFoldDB" id="A0A7X8RGD0"/>
<evidence type="ECO:0000313" key="3">
    <source>
        <dbReference type="Proteomes" id="UP000568696"/>
    </source>
</evidence>
<dbReference type="InterPro" id="IPR035948">
    <property type="entry name" value="YwqG-like_sf"/>
</dbReference>
<feature type="region of interest" description="Disordered" evidence="1">
    <location>
        <begin position="1"/>
        <end position="20"/>
    </location>
</feature>
<dbReference type="PANTHER" id="PTHR36436:SF6">
    <property type="entry name" value="SLL5081 PROTEIN"/>
    <property type="match status" value="1"/>
</dbReference>
<reference evidence="2 3" key="1">
    <citation type="journal article" date="2020" name="Biotechnol. Biofuels">
        <title>New insights from the biogas microbiome by comprehensive genome-resolved metagenomics of nearly 1600 species originating from multiple anaerobic digesters.</title>
        <authorList>
            <person name="Campanaro S."/>
            <person name="Treu L."/>
            <person name="Rodriguez-R L.M."/>
            <person name="Kovalovszki A."/>
            <person name="Ziels R.M."/>
            <person name="Maus I."/>
            <person name="Zhu X."/>
            <person name="Kougias P.G."/>
            <person name="Basile A."/>
            <person name="Luo G."/>
            <person name="Schluter A."/>
            <person name="Konstantinidis K.T."/>
            <person name="Angelidaki I."/>
        </authorList>
    </citation>
    <scope>NUCLEOTIDE SEQUENCE [LARGE SCALE GENOMIC DNA]</scope>
    <source>
        <strain evidence="2">AS23ysBPME_344</strain>
    </source>
</reference>
<gene>
    <name evidence="2" type="ORF">GX356_07650</name>
</gene>
<dbReference type="PANTHER" id="PTHR36436">
    <property type="entry name" value="SLL5081 PROTEIN"/>
    <property type="match status" value="1"/>
</dbReference>
<dbReference type="Gene3D" id="2.30.320.10">
    <property type="entry name" value="YwqG-like"/>
    <property type="match status" value="1"/>
</dbReference>
<dbReference type="InterPro" id="IPR015315">
    <property type="entry name" value="DUF1963"/>
</dbReference>
<evidence type="ECO:0000313" key="2">
    <source>
        <dbReference type="EMBL" id="NLP39573.1"/>
    </source>
</evidence>
<dbReference type="Proteomes" id="UP000568696">
    <property type="component" value="Unassembled WGS sequence"/>
</dbReference>
<organism evidence="2 3">
    <name type="scientific">Corynebacterium pollutisoli</name>
    <dbReference type="NCBI Taxonomy" id="1610489"/>
    <lineage>
        <taxon>Bacteria</taxon>
        <taxon>Bacillati</taxon>
        <taxon>Actinomycetota</taxon>
        <taxon>Actinomycetes</taxon>
        <taxon>Mycobacteriales</taxon>
        <taxon>Corynebacteriaceae</taxon>
        <taxon>Corynebacterium</taxon>
    </lineage>
</organism>
<sequence length="148" mass="16566">MVYAATPGVEQREGPSPLPAHRLNAVSAVTVPSENSSAVDWSEDEDAYYAWSDEAPDAAEHHHIGGWPFVIQEDDMAAKSSALSRGLEYRHGMDISTDEGTWVLLAQFASHDDGDWSWGDDGCLYVWMRREDIRDGKWENAHLVLQCF</sequence>
<dbReference type="EMBL" id="JAAYSN010000204">
    <property type="protein sequence ID" value="NLP39573.1"/>
    <property type="molecule type" value="Genomic_DNA"/>
</dbReference>
<protein>
    <submittedName>
        <fullName evidence="2">DUF1963 domain-containing protein</fullName>
    </submittedName>
</protein>
<dbReference type="SUPFAM" id="SSF103032">
    <property type="entry name" value="Hypothetical protein YwqG"/>
    <property type="match status" value="1"/>
</dbReference>